<keyword evidence="1" id="KW-0812">Transmembrane</keyword>
<protein>
    <submittedName>
        <fullName evidence="2">Uncharacterized protein</fullName>
    </submittedName>
</protein>
<feature type="transmembrane region" description="Helical" evidence="1">
    <location>
        <begin position="7"/>
        <end position="30"/>
    </location>
</feature>
<evidence type="ECO:0000313" key="2">
    <source>
        <dbReference type="EMBL" id="PIR82206.1"/>
    </source>
</evidence>
<comment type="caution">
    <text evidence="2">The sequence shown here is derived from an EMBL/GenBank/DDBJ whole genome shotgun (WGS) entry which is preliminary data.</text>
</comment>
<dbReference type="Proteomes" id="UP000231379">
    <property type="component" value="Unassembled WGS sequence"/>
</dbReference>
<proteinExistence type="predicted"/>
<accession>A0A2H0U940</accession>
<organism evidence="2 3">
    <name type="scientific">Candidatus Kaiserbacteria bacterium CG10_big_fil_rev_8_21_14_0_10_59_10</name>
    <dbReference type="NCBI Taxonomy" id="1974612"/>
    <lineage>
        <taxon>Bacteria</taxon>
        <taxon>Candidatus Kaiseribacteriota</taxon>
    </lineage>
</organism>
<reference evidence="3" key="1">
    <citation type="submission" date="2017-09" db="EMBL/GenBank/DDBJ databases">
        <title>Depth-based differentiation of microbial function through sediment-hosted aquifers and enrichment of novel symbionts in the deep terrestrial subsurface.</title>
        <authorList>
            <person name="Probst A.J."/>
            <person name="Ladd B."/>
            <person name="Jarett J.K."/>
            <person name="Geller-Mcgrath D.E."/>
            <person name="Sieber C.M.K."/>
            <person name="Emerson J.B."/>
            <person name="Anantharaman K."/>
            <person name="Thomas B.C."/>
            <person name="Malmstrom R."/>
            <person name="Stieglmeier M."/>
            <person name="Klingl A."/>
            <person name="Woyke T."/>
            <person name="Ryan C.M."/>
            <person name="Banfield J.F."/>
        </authorList>
    </citation>
    <scope>NUCLEOTIDE SEQUENCE [LARGE SCALE GENOMIC DNA]</scope>
</reference>
<feature type="transmembrane region" description="Helical" evidence="1">
    <location>
        <begin position="36"/>
        <end position="54"/>
    </location>
</feature>
<feature type="transmembrane region" description="Helical" evidence="1">
    <location>
        <begin position="66"/>
        <end position="90"/>
    </location>
</feature>
<evidence type="ECO:0000256" key="1">
    <source>
        <dbReference type="SAM" id="Phobius"/>
    </source>
</evidence>
<gene>
    <name evidence="2" type="ORF">COU20_03550</name>
</gene>
<name>A0A2H0U940_9BACT</name>
<keyword evidence="1" id="KW-0472">Membrane</keyword>
<feature type="transmembrane region" description="Helical" evidence="1">
    <location>
        <begin position="96"/>
        <end position="116"/>
    </location>
</feature>
<evidence type="ECO:0000313" key="3">
    <source>
        <dbReference type="Proteomes" id="UP000231379"/>
    </source>
</evidence>
<keyword evidence="1" id="KW-1133">Transmembrane helix</keyword>
<dbReference type="EMBL" id="PFBM01000021">
    <property type="protein sequence ID" value="PIR82206.1"/>
    <property type="molecule type" value="Genomic_DNA"/>
</dbReference>
<dbReference type="AlphaFoldDB" id="A0A2H0U940"/>
<sequence length="125" mass="13872">MRYGAMFGWGVVIYAVVFLVWSGFLTYGFIEGMLPRILGFAALVAATSTAALSLRLSTWYDVLPYSLSWMVVVMLLDGIFSFPFVGFAIYADPNVWVGYALVAIVPLAAIRIASFYRRPHSVESQ</sequence>